<protein>
    <submittedName>
        <fullName evidence="1">Uncharacterized protein</fullName>
    </submittedName>
</protein>
<name>A0A0C3CNU5_OIDMZ</name>
<evidence type="ECO:0000313" key="2">
    <source>
        <dbReference type="Proteomes" id="UP000054321"/>
    </source>
</evidence>
<organism evidence="1 2">
    <name type="scientific">Oidiodendron maius (strain Zn)</name>
    <dbReference type="NCBI Taxonomy" id="913774"/>
    <lineage>
        <taxon>Eukaryota</taxon>
        <taxon>Fungi</taxon>
        <taxon>Dikarya</taxon>
        <taxon>Ascomycota</taxon>
        <taxon>Pezizomycotina</taxon>
        <taxon>Leotiomycetes</taxon>
        <taxon>Leotiomycetes incertae sedis</taxon>
        <taxon>Myxotrichaceae</taxon>
        <taxon>Oidiodendron</taxon>
    </lineage>
</organism>
<reference evidence="1 2" key="1">
    <citation type="submission" date="2014-04" db="EMBL/GenBank/DDBJ databases">
        <authorList>
            <consortium name="DOE Joint Genome Institute"/>
            <person name="Kuo A."/>
            <person name="Martino E."/>
            <person name="Perotto S."/>
            <person name="Kohler A."/>
            <person name="Nagy L.G."/>
            <person name="Floudas D."/>
            <person name="Copeland A."/>
            <person name="Barry K.W."/>
            <person name="Cichocki N."/>
            <person name="Veneault-Fourrey C."/>
            <person name="LaButti K."/>
            <person name="Lindquist E.A."/>
            <person name="Lipzen A."/>
            <person name="Lundell T."/>
            <person name="Morin E."/>
            <person name="Murat C."/>
            <person name="Sun H."/>
            <person name="Tunlid A."/>
            <person name="Henrissat B."/>
            <person name="Grigoriev I.V."/>
            <person name="Hibbett D.S."/>
            <person name="Martin F."/>
            <person name="Nordberg H.P."/>
            <person name="Cantor M.N."/>
            <person name="Hua S.X."/>
        </authorList>
    </citation>
    <scope>NUCLEOTIDE SEQUENCE [LARGE SCALE GENOMIC DNA]</scope>
    <source>
        <strain evidence="1 2">Zn</strain>
    </source>
</reference>
<accession>A0A0C3CNU5</accession>
<dbReference type="EMBL" id="KN832877">
    <property type="protein sequence ID" value="KIN00654.1"/>
    <property type="molecule type" value="Genomic_DNA"/>
</dbReference>
<dbReference type="AlphaFoldDB" id="A0A0C3CNU5"/>
<gene>
    <name evidence="1" type="ORF">OIDMADRAFT_19597</name>
</gene>
<dbReference type="Proteomes" id="UP000054321">
    <property type="component" value="Unassembled WGS sequence"/>
</dbReference>
<evidence type="ECO:0000313" key="1">
    <source>
        <dbReference type="EMBL" id="KIN00654.1"/>
    </source>
</evidence>
<reference evidence="2" key="2">
    <citation type="submission" date="2015-01" db="EMBL/GenBank/DDBJ databases">
        <title>Evolutionary Origins and Diversification of the Mycorrhizal Mutualists.</title>
        <authorList>
            <consortium name="DOE Joint Genome Institute"/>
            <consortium name="Mycorrhizal Genomics Consortium"/>
            <person name="Kohler A."/>
            <person name="Kuo A."/>
            <person name="Nagy L.G."/>
            <person name="Floudas D."/>
            <person name="Copeland A."/>
            <person name="Barry K.W."/>
            <person name="Cichocki N."/>
            <person name="Veneault-Fourrey C."/>
            <person name="LaButti K."/>
            <person name="Lindquist E.A."/>
            <person name="Lipzen A."/>
            <person name="Lundell T."/>
            <person name="Morin E."/>
            <person name="Murat C."/>
            <person name="Riley R."/>
            <person name="Ohm R."/>
            <person name="Sun H."/>
            <person name="Tunlid A."/>
            <person name="Henrissat B."/>
            <person name="Grigoriev I.V."/>
            <person name="Hibbett D.S."/>
            <person name="Martin F."/>
        </authorList>
    </citation>
    <scope>NUCLEOTIDE SEQUENCE [LARGE SCALE GENOMIC DNA]</scope>
    <source>
        <strain evidence="2">Zn</strain>
    </source>
</reference>
<proteinExistence type="predicted"/>
<dbReference type="InParanoid" id="A0A0C3CNU5"/>
<keyword evidence="2" id="KW-1185">Reference proteome</keyword>
<sequence length="81" mass="8886">MTTEIPLISPLGNPKGDISSVWCCFCPRASMYSSNKLAVRNNTWLLDSGTGRGKCPISPLMRISSHATGTTQERKLREGLF</sequence>
<dbReference type="HOGENOM" id="CLU_2574487_0_0_1"/>